<feature type="transmembrane region" description="Helical" evidence="6">
    <location>
        <begin position="383"/>
        <end position="402"/>
    </location>
</feature>
<feature type="transmembrane region" description="Helical" evidence="6">
    <location>
        <begin position="235"/>
        <end position="256"/>
    </location>
</feature>
<dbReference type="GO" id="GO:0005886">
    <property type="term" value="C:plasma membrane"/>
    <property type="evidence" value="ECO:0007669"/>
    <property type="project" value="UniProtKB-SubCell"/>
</dbReference>
<dbReference type="Pfam" id="PF07690">
    <property type="entry name" value="MFS_1"/>
    <property type="match status" value="1"/>
</dbReference>
<gene>
    <name evidence="7" type="ordered locus">Strop_3945</name>
</gene>
<dbReference type="EMBL" id="CP000667">
    <property type="protein sequence ID" value="ABP56375.1"/>
    <property type="molecule type" value="Genomic_DNA"/>
</dbReference>
<dbReference type="Proteomes" id="UP000000235">
    <property type="component" value="Chromosome"/>
</dbReference>
<protein>
    <submittedName>
        <fullName evidence="7">Major facilitator superfamily MFS_1</fullName>
    </submittedName>
</protein>
<feature type="transmembrane region" description="Helical" evidence="6">
    <location>
        <begin position="295"/>
        <end position="314"/>
    </location>
</feature>
<dbReference type="GO" id="GO:0022857">
    <property type="term" value="F:transmembrane transporter activity"/>
    <property type="evidence" value="ECO:0007669"/>
    <property type="project" value="InterPro"/>
</dbReference>
<dbReference type="CDD" id="cd06173">
    <property type="entry name" value="MFS_MefA_like"/>
    <property type="match status" value="1"/>
</dbReference>
<dbReference type="STRING" id="369723.Strop_3945"/>
<feature type="transmembrane region" description="Helical" evidence="6">
    <location>
        <begin position="151"/>
        <end position="172"/>
    </location>
</feature>
<evidence type="ECO:0000256" key="6">
    <source>
        <dbReference type="SAM" id="Phobius"/>
    </source>
</evidence>
<evidence type="ECO:0000256" key="5">
    <source>
        <dbReference type="ARBA" id="ARBA00023136"/>
    </source>
</evidence>
<dbReference type="eggNOG" id="COG2814">
    <property type="taxonomic scope" value="Bacteria"/>
</dbReference>
<feature type="transmembrane region" description="Helical" evidence="6">
    <location>
        <begin position="51"/>
        <end position="75"/>
    </location>
</feature>
<sequence>MIALEDLPPGGVGVTAGRRLPTSYLLWLAGILASLLGNSLFYFALGWEASAHGGAVAGLVLTAITLPRVLLLLIGGAVGDRVSARRVLIIGDAVMLVFSVALAASAYHLGAPPWLLIAAGVAVGVADAFYLPASGSMPRRLVSQDQLSQALALRQVGGQLVAMGGGPLGGVLVGLAGLAGAALVNAVTFAAVLTLLIIIRPRYNGPATARSGGVVRDAVDSIRVGFRDPVLRPGLTLTGAAAGFLLPVLPLLVPLLARAEDWGAAAGGLIFGAQGVGMAIVTLAVVRRGPLGRPGLLAACGLLIAGAGVAGLALSSTVGIAVGVGLIMGFGSGLFASHLGPLILGVTPDTHLSRIQALLTLVQSLASLIMVNVLGLIVDHRGAAVAILICAAATSCVGLLGLRSAPLRTSRFGLNTTSVDR</sequence>
<keyword evidence="5 6" id="KW-0472">Membrane</keyword>
<dbReference type="HOGENOM" id="CLU_034180_17_1_11"/>
<evidence type="ECO:0000256" key="2">
    <source>
        <dbReference type="ARBA" id="ARBA00022475"/>
    </source>
</evidence>
<feature type="transmembrane region" description="Helical" evidence="6">
    <location>
        <begin position="87"/>
        <end position="107"/>
    </location>
</feature>
<keyword evidence="4 6" id="KW-1133">Transmembrane helix</keyword>
<organism evidence="7 8">
    <name type="scientific">Salinispora tropica (strain ATCC BAA-916 / DSM 44818 / JCM 13857 / NBRC 105044 / CNB-440)</name>
    <dbReference type="NCBI Taxonomy" id="369723"/>
    <lineage>
        <taxon>Bacteria</taxon>
        <taxon>Bacillati</taxon>
        <taxon>Actinomycetota</taxon>
        <taxon>Actinomycetes</taxon>
        <taxon>Micromonosporales</taxon>
        <taxon>Micromonosporaceae</taxon>
        <taxon>Salinispora</taxon>
    </lineage>
</organism>
<name>A4XBR8_SALTO</name>
<keyword evidence="3 6" id="KW-0812">Transmembrane</keyword>
<dbReference type="InterPro" id="IPR036259">
    <property type="entry name" value="MFS_trans_sf"/>
</dbReference>
<evidence type="ECO:0000313" key="7">
    <source>
        <dbReference type="EMBL" id="ABP56375.1"/>
    </source>
</evidence>
<reference evidence="8" key="1">
    <citation type="journal article" date="2007" name="Proc. Natl. Acad. Sci. U.S.A.">
        <title>Genome sequencing reveals complex secondary metabolome in the marine actinomycete Salinispora tropica.</title>
        <authorList>
            <person name="Udwary D.W."/>
            <person name="Zeigler L."/>
            <person name="Asolkar R.N."/>
            <person name="Singan V."/>
            <person name="Lapidus A."/>
            <person name="Fenical W."/>
            <person name="Jensen P.R."/>
            <person name="Moore B.S."/>
        </authorList>
    </citation>
    <scope>NUCLEOTIDE SEQUENCE [LARGE SCALE GENOMIC DNA]</scope>
    <source>
        <strain evidence="8">ATCC BAA-916 / DSM 44818 / CNB-440</strain>
    </source>
</reference>
<keyword evidence="8" id="KW-1185">Reference proteome</keyword>
<dbReference type="Gene3D" id="1.20.1250.20">
    <property type="entry name" value="MFS general substrate transporter like domains"/>
    <property type="match status" value="1"/>
</dbReference>
<dbReference type="AlphaFoldDB" id="A4XBR8"/>
<evidence type="ECO:0000256" key="3">
    <source>
        <dbReference type="ARBA" id="ARBA00022692"/>
    </source>
</evidence>
<dbReference type="KEGG" id="stp:Strop_3945"/>
<feature type="transmembrane region" description="Helical" evidence="6">
    <location>
        <begin position="262"/>
        <end position="286"/>
    </location>
</feature>
<accession>A4XBR8</accession>
<evidence type="ECO:0000256" key="4">
    <source>
        <dbReference type="ARBA" id="ARBA00022989"/>
    </source>
</evidence>
<evidence type="ECO:0000256" key="1">
    <source>
        <dbReference type="ARBA" id="ARBA00004651"/>
    </source>
</evidence>
<feature type="transmembrane region" description="Helical" evidence="6">
    <location>
        <begin position="24"/>
        <end position="45"/>
    </location>
</feature>
<dbReference type="PANTHER" id="PTHR23513">
    <property type="entry name" value="INTEGRAL MEMBRANE EFFLUX PROTEIN-RELATED"/>
    <property type="match status" value="1"/>
</dbReference>
<dbReference type="InterPro" id="IPR011701">
    <property type="entry name" value="MFS"/>
</dbReference>
<proteinExistence type="predicted"/>
<feature type="transmembrane region" description="Helical" evidence="6">
    <location>
        <begin position="178"/>
        <end position="199"/>
    </location>
</feature>
<dbReference type="PANTHER" id="PTHR23513:SF17">
    <property type="entry name" value="MEMBRANE PROTEIN"/>
    <property type="match status" value="1"/>
</dbReference>
<evidence type="ECO:0000313" key="8">
    <source>
        <dbReference type="Proteomes" id="UP000000235"/>
    </source>
</evidence>
<feature type="transmembrane region" description="Helical" evidence="6">
    <location>
        <begin position="320"/>
        <end position="346"/>
    </location>
</feature>
<keyword evidence="2" id="KW-1003">Cell membrane</keyword>
<dbReference type="SUPFAM" id="SSF103473">
    <property type="entry name" value="MFS general substrate transporter"/>
    <property type="match status" value="1"/>
</dbReference>
<feature type="transmembrane region" description="Helical" evidence="6">
    <location>
        <begin position="113"/>
        <end position="131"/>
    </location>
</feature>
<comment type="subcellular location">
    <subcellularLocation>
        <location evidence="1">Cell membrane</location>
        <topology evidence="1">Multi-pass membrane protein</topology>
    </subcellularLocation>
</comment>
<dbReference type="RefSeq" id="WP_012015145.1">
    <property type="nucleotide sequence ID" value="NC_009380.1"/>
</dbReference>
<feature type="transmembrane region" description="Helical" evidence="6">
    <location>
        <begin position="358"/>
        <end position="377"/>
    </location>
</feature>